<accession>A0ABT0Y940</accession>
<dbReference type="InterPro" id="IPR003658">
    <property type="entry name" value="Anti-sigma_ant"/>
</dbReference>
<keyword evidence="5" id="KW-1185">Reference proteome</keyword>
<evidence type="ECO:0000313" key="5">
    <source>
        <dbReference type="Proteomes" id="UP001523216"/>
    </source>
</evidence>
<evidence type="ECO:0000256" key="2">
    <source>
        <dbReference type="RuleBase" id="RU003749"/>
    </source>
</evidence>
<evidence type="ECO:0000313" key="4">
    <source>
        <dbReference type="EMBL" id="MCM4082023.1"/>
    </source>
</evidence>
<dbReference type="InterPro" id="IPR058548">
    <property type="entry name" value="MlaB-like_STAS"/>
</dbReference>
<dbReference type="InterPro" id="IPR036513">
    <property type="entry name" value="STAS_dom_sf"/>
</dbReference>
<gene>
    <name evidence="4" type="ORF">LXN57_31100</name>
</gene>
<reference evidence="4 5" key="1">
    <citation type="submission" date="2022-06" db="EMBL/GenBank/DDBJ databases">
        <title>Actinoplanes abujensis sp. nov., isolated from Nigerian arid soil.</title>
        <authorList>
            <person name="Ding P."/>
        </authorList>
    </citation>
    <scope>NUCLEOTIDE SEQUENCE [LARGE SCALE GENOMIC DNA]</scope>
    <source>
        <strain evidence="5">TRM88002</strain>
    </source>
</reference>
<dbReference type="PROSITE" id="PS50801">
    <property type="entry name" value="STAS"/>
    <property type="match status" value="1"/>
</dbReference>
<evidence type="ECO:0000256" key="1">
    <source>
        <dbReference type="ARBA" id="ARBA00009013"/>
    </source>
</evidence>
<organism evidence="4 5">
    <name type="scientific">Paractinoplanes hotanensis</name>
    <dbReference type="NCBI Taxonomy" id="2906497"/>
    <lineage>
        <taxon>Bacteria</taxon>
        <taxon>Bacillati</taxon>
        <taxon>Actinomycetota</taxon>
        <taxon>Actinomycetes</taxon>
        <taxon>Micromonosporales</taxon>
        <taxon>Micromonosporaceae</taxon>
        <taxon>Paractinoplanes</taxon>
    </lineage>
</organism>
<dbReference type="CDD" id="cd07043">
    <property type="entry name" value="STAS_anti-anti-sigma_factors"/>
    <property type="match status" value="1"/>
</dbReference>
<dbReference type="PANTHER" id="PTHR33495:SF2">
    <property type="entry name" value="ANTI-SIGMA FACTOR ANTAGONIST TM_1081-RELATED"/>
    <property type="match status" value="1"/>
</dbReference>
<comment type="caution">
    <text evidence="4">The sequence shown here is derived from an EMBL/GenBank/DDBJ whole genome shotgun (WGS) entry which is preliminary data.</text>
</comment>
<evidence type="ECO:0000259" key="3">
    <source>
        <dbReference type="PROSITE" id="PS50801"/>
    </source>
</evidence>
<dbReference type="Gene3D" id="3.30.750.24">
    <property type="entry name" value="STAS domain"/>
    <property type="match status" value="1"/>
</dbReference>
<dbReference type="InterPro" id="IPR002645">
    <property type="entry name" value="STAS_dom"/>
</dbReference>
<comment type="similarity">
    <text evidence="1 2">Belongs to the anti-sigma-factor antagonist family.</text>
</comment>
<dbReference type="NCBIfam" id="TIGR00377">
    <property type="entry name" value="ant_ant_sig"/>
    <property type="match status" value="1"/>
</dbReference>
<proteinExistence type="inferred from homology"/>
<dbReference type="PANTHER" id="PTHR33495">
    <property type="entry name" value="ANTI-SIGMA FACTOR ANTAGONIST TM_1081-RELATED-RELATED"/>
    <property type="match status" value="1"/>
</dbReference>
<sequence>MPNFEATTRQEAGHVRVTLAGECDLAVRDELHAVLETAVRTAPLVIVDLGALDFLDSSGVHGLVAAHLEAQSRGGRVALLNPSGAVAAVLDITGVGTLLGSVSDGKTAGG</sequence>
<dbReference type="Proteomes" id="UP001523216">
    <property type="component" value="Unassembled WGS sequence"/>
</dbReference>
<name>A0ABT0Y940_9ACTN</name>
<dbReference type="SUPFAM" id="SSF52091">
    <property type="entry name" value="SpoIIaa-like"/>
    <property type="match status" value="1"/>
</dbReference>
<dbReference type="RefSeq" id="WP_251801747.1">
    <property type="nucleotide sequence ID" value="NZ_JAMQOL010000046.1"/>
</dbReference>
<feature type="domain" description="STAS" evidence="3">
    <location>
        <begin position="4"/>
        <end position="95"/>
    </location>
</feature>
<dbReference type="Pfam" id="PF13466">
    <property type="entry name" value="STAS_2"/>
    <property type="match status" value="1"/>
</dbReference>
<protein>
    <recommendedName>
        <fullName evidence="2">Anti-sigma factor antagonist</fullName>
    </recommendedName>
</protein>
<dbReference type="EMBL" id="JAMQOL010000046">
    <property type="protein sequence ID" value="MCM4082023.1"/>
    <property type="molecule type" value="Genomic_DNA"/>
</dbReference>